<evidence type="ECO:0000256" key="1">
    <source>
        <dbReference type="ARBA" id="ARBA00022679"/>
    </source>
</evidence>
<proteinExistence type="inferred from homology"/>
<keyword evidence="2" id="KW-0547">Nucleotide-binding</keyword>
<dbReference type="GO" id="GO:0006741">
    <property type="term" value="P:NADP+ biosynthetic process"/>
    <property type="evidence" value="ECO:0007669"/>
    <property type="project" value="InterPro"/>
</dbReference>
<dbReference type="EMBL" id="UOFO01000142">
    <property type="protein sequence ID" value="VAW88160.1"/>
    <property type="molecule type" value="Genomic_DNA"/>
</dbReference>
<keyword evidence="4" id="KW-0067">ATP-binding</keyword>
<keyword evidence="5" id="KW-0521">NADP</keyword>
<dbReference type="InterPro" id="IPR017437">
    <property type="entry name" value="ATP-NAD_kinase_PpnK-typ_C"/>
</dbReference>
<dbReference type="Pfam" id="PF20143">
    <property type="entry name" value="NAD_kinase_C"/>
    <property type="match status" value="1"/>
</dbReference>
<keyword evidence="1 7" id="KW-0808">Transferase</keyword>
<evidence type="ECO:0000256" key="6">
    <source>
        <dbReference type="ARBA" id="ARBA00023027"/>
    </source>
</evidence>
<dbReference type="AlphaFoldDB" id="A0A3B0ZGF7"/>
<dbReference type="PANTHER" id="PTHR20275:SF0">
    <property type="entry name" value="NAD KINASE"/>
    <property type="match status" value="1"/>
</dbReference>
<evidence type="ECO:0000313" key="7">
    <source>
        <dbReference type="EMBL" id="VAW88160.1"/>
    </source>
</evidence>
<keyword evidence="6" id="KW-0520">NAD</keyword>
<evidence type="ECO:0000256" key="5">
    <source>
        <dbReference type="ARBA" id="ARBA00022857"/>
    </source>
</evidence>
<name>A0A3B0ZGF7_9ZZZZ</name>
<dbReference type="PANTHER" id="PTHR20275">
    <property type="entry name" value="NAD KINASE"/>
    <property type="match status" value="1"/>
</dbReference>
<sequence length="289" mass="31895">MNNVINSVGIIGKTNDPIINNTLPRLVDYLQGKDVKIIVNEAAAKLLTCSTVTPGDFNDIGTLCDIAIVVGGDGSFLTAARNLVDYEIPLIGVNEGRLGFLVDILPDNLFERLDEIFNGNFKIEERSLLHAELFRDGKRISESNAFNDVILHKWNTVRMIEFDTYINDQFVNSQRSDGLIISTPTGSTAYALSGGGPLIHPSMDAILLVPICPHTLSNRPIVVNGESTIVLDIQECFYDHAQMACDGQISIALHDHDKIVITKKNKTLRLIHPADHNHFEILRAKLGWG</sequence>
<evidence type="ECO:0000256" key="3">
    <source>
        <dbReference type="ARBA" id="ARBA00022777"/>
    </source>
</evidence>
<gene>
    <name evidence="7" type="ORF">MNBD_GAMMA16-942</name>
</gene>
<dbReference type="EC" id="2.7.1.23" evidence="7"/>
<dbReference type="Pfam" id="PF01513">
    <property type="entry name" value="NAD_kinase"/>
    <property type="match status" value="1"/>
</dbReference>
<keyword evidence="3 7" id="KW-0418">Kinase</keyword>
<dbReference type="GO" id="GO:0005524">
    <property type="term" value="F:ATP binding"/>
    <property type="evidence" value="ECO:0007669"/>
    <property type="project" value="UniProtKB-KW"/>
</dbReference>
<dbReference type="FunFam" id="2.60.200.30:FF:000009">
    <property type="entry name" value="Poly(P)/ATP NAD kinase"/>
    <property type="match status" value="1"/>
</dbReference>
<dbReference type="SUPFAM" id="SSF111331">
    <property type="entry name" value="NAD kinase/diacylglycerol kinase-like"/>
    <property type="match status" value="1"/>
</dbReference>
<dbReference type="InterPro" id="IPR017438">
    <property type="entry name" value="ATP-NAD_kinase_N"/>
</dbReference>
<dbReference type="GO" id="GO:0019674">
    <property type="term" value="P:NAD+ metabolic process"/>
    <property type="evidence" value="ECO:0007669"/>
    <property type="project" value="InterPro"/>
</dbReference>
<dbReference type="InterPro" id="IPR002504">
    <property type="entry name" value="NADK"/>
</dbReference>
<organism evidence="7">
    <name type="scientific">hydrothermal vent metagenome</name>
    <dbReference type="NCBI Taxonomy" id="652676"/>
    <lineage>
        <taxon>unclassified sequences</taxon>
        <taxon>metagenomes</taxon>
        <taxon>ecological metagenomes</taxon>
    </lineage>
</organism>
<protein>
    <submittedName>
        <fullName evidence="7">NAD kinase</fullName>
        <ecNumber evidence="7">2.7.1.23</ecNumber>
    </submittedName>
</protein>
<dbReference type="GO" id="GO:0003951">
    <property type="term" value="F:NAD+ kinase activity"/>
    <property type="evidence" value="ECO:0007669"/>
    <property type="project" value="UniProtKB-EC"/>
</dbReference>
<dbReference type="HAMAP" id="MF_00361">
    <property type="entry name" value="NAD_kinase"/>
    <property type="match status" value="1"/>
</dbReference>
<reference evidence="7" key="1">
    <citation type="submission" date="2018-06" db="EMBL/GenBank/DDBJ databases">
        <authorList>
            <person name="Zhirakovskaya E."/>
        </authorList>
    </citation>
    <scope>NUCLEOTIDE SEQUENCE</scope>
</reference>
<dbReference type="NCBIfam" id="NF002306">
    <property type="entry name" value="PRK01231.1"/>
    <property type="match status" value="1"/>
</dbReference>
<dbReference type="InterPro" id="IPR016064">
    <property type="entry name" value="NAD/diacylglycerol_kinase_sf"/>
</dbReference>
<evidence type="ECO:0000256" key="2">
    <source>
        <dbReference type="ARBA" id="ARBA00022741"/>
    </source>
</evidence>
<evidence type="ECO:0000256" key="4">
    <source>
        <dbReference type="ARBA" id="ARBA00022840"/>
    </source>
</evidence>
<dbReference type="Gene3D" id="2.60.200.30">
    <property type="entry name" value="Probable inorganic polyphosphate/atp-NAD kinase, domain 2"/>
    <property type="match status" value="1"/>
</dbReference>
<accession>A0A3B0ZGF7</accession>
<dbReference type="Gene3D" id="3.40.50.10330">
    <property type="entry name" value="Probable inorganic polyphosphate/atp-NAD kinase, domain 1"/>
    <property type="match status" value="1"/>
</dbReference>